<sequence length="102" mass="11074">MVPSKLRKFALQDGFSVLPPAAWVPWAPATIPELRVPASPPLLLSAWSLPQRNTHASIGCSCGLLEASVGRGWRWRRLRQDPSGPADSAPAFPSRRVGLSLH</sequence>
<proteinExistence type="predicted"/>
<accession>A0A3R7R5H8</accession>
<comment type="caution">
    <text evidence="2">The sequence shown here is derived from an EMBL/GenBank/DDBJ whole genome shotgun (WGS) entry which is preliminary data.</text>
</comment>
<name>A0A3R7R5H8_TRYRA</name>
<dbReference type="GeneID" id="40333789"/>
<reference evidence="2 3" key="1">
    <citation type="journal article" date="2018" name="BMC Genomics">
        <title>Genomic comparison of Trypanosoma conorhini and Trypanosoma rangeli to Trypanosoma cruzi strains of high and low virulence.</title>
        <authorList>
            <person name="Bradwell K.R."/>
            <person name="Koparde V.N."/>
            <person name="Matveyev A.V."/>
            <person name="Serrano M.G."/>
            <person name="Alves J.M."/>
            <person name="Parikh H."/>
            <person name="Huang B."/>
            <person name="Lee V."/>
            <person name="Espinosa-Alvarez O."/>
            <person name="Ortiz P.A."/>
            <person name="Costa-Martins A.G."/>
            <person name="Teixeira M.M."/>
            <person name="Buck G.A."/>
        </authorList>
    </citation>
    <scope>NUCLEOTIDE SEQUENCE [LARGE SCALE GENOMIC DNA]</scope>
    <source>
        <strain evidence="2 3">AM80</strain>
    </source>
</reference>
<gene>
    <name evidence="2" type="ORF">TraAM80_09856</name>
</gene>
<dbReference type="RefSeq" id="XP_029233640.1">
    <property type="nucleotide sequence ID" value="XM_029386515.1"/>
</dbReference>
<feature type="region of interest" description="Disordered" evidence="1">
    <location>
        <begin position="79"/>
        <end position="102"/>
    </location>
</feature>
<evidence type="ECO:0000313" key="2">
    <source>
        <dbReference type="EMBL" id="RNE96344.1"/>
    </source>
</evidence>
<dbReference type="Proteomes" id="UP000283634">
    <property type="component" value="Unassembled WGS sequence"/>
</dbReference>
<protein>
    <submittedName>
        <fullName evidence="2">Uncharacterized protein</fullName>
    </submittedName>
</protein>
<evidence type="ECO:0000313" key="3">
    <source>
        <dbReference type="Proteomes" id="UP000283634"/>
    </source>
</evidence>
<dbReference type="AlphaFoldDB" id="A0A3R7R5H8"/>
<evidence type="ECO:0000256" key="1">
    <source>
        <dbReference type="SAM" id="MobiDB-lite"/>
    </source>
</evidence>
<organism evidence="2 3">
    <name type="scientific">Trypanosoma rangeli</name>
    <dbReference type="NCBI Taxonomy" id="5698"/>
    <lineage>
        <taxon>Eukaryota</taxon>
        <taxon>Discoba</taxon>
        <taxon>Euglenozoa</taxon>
        <taxon>Kinetoplastea</taxon>
        <taxon>Metakinetoplastina</taxon>
        <taxon>Trypanosomatida</taxon>
        <taxon>Trypanosomatidae</taxon>
        <taxon>Trypanosoma</taxon>
        <taxon>Herpetosoma</taxon>
    </lineage>
</organism>
<keyword evidence="3" id="KW-1185">Reference proteome</keyword>
<dbReference type="EMBL" id="MKGL01000704">
    <property type="protein sequence ID" value="RNE96344.1"/>
    <property type="molecule type" value="Genomic_DNA"/>
</dbReference>